<gene>
    <name evidence="2" type="ORF">CTAYLR_001649</name>
</gene>
<keyword evidence="3" id="KW-1185">Reference proteome</keyword>
<accession>A0AAD7UCT4</accession>
<evidence type="ECO:0000313" key="3">
    <source>
        <dbReference type="Proteomes" id="UP001230188"/>
    </source>
</evidence>
<feature type="region of interest" description="Disordered" evidence="1">
    <location>
        <begin position="73"/>
        <end position="93"/>
    </location>
</feature>
<name>A0AAD7UCT4_9STRA</name>
<organism evidence="2 3">
    <name type="scientific">Chrysophaeum taylorii</name>
    <dbReference type="NCBI Taxonomy" id="2483200"/>
    <lineage>
        <taxon>Eukaryota</taxon>
        <taxon>Sar</taxon>
        <taxon>Stramenopiles</taxon>
        <taxon>Ochrophyta</taxon>
        <taxon>Pelagophyceae</taxon>
        <taxon>Pelagomonadales</taxon>
        <taxon>Pelagomonadaceae</taxon>
        <taxon>Chrysophaeum</taxon>
    </lineage>
</organism>
<evidence type="ECO:0000313" key="2">
    <source>
        <dbReference type="EMBL" id="KAJ8602094.1"/>
    </source>
</evidence>
<reference evidence="2" key="1">
    <citation type="submission" date="2023-01" db="EMBL/GenBank/DDBJ databases">
        <title>Metagenome sequencing of chrysophaentin producing Chrysophaeum taylorii.</title>
        <authorList>
            <person name="Davison J."/>
            <person name="Bewley C."/>
        </authorList>
    </citation>
    <scope>NUCLEOTIDE SEQUENCE</scope>
    <source>
        <strain evidence="2">NIES-1699</strain>
    </source>
</reference>
<comment type="caution">
    <text evidence="2">The sequence shown here is derived from an EMBL/GenBank/DDBJ whole genome shotgun (WGS) entry which is preliminary data.</text>
</comment>
<evidence type="ECO:0000256" key="1">
    <source>
        <dbReference type="SAM" id="MobiDB-lite"/>
    </source>
</evidence>
<proteinExistence type="predicted"/>
<feature type="compositionally biased region" description="Basic and acidic residues" evidence="1">
    <location>
        <begin position="31"/>
        <end position="42"/>
    </location>
</feature>
<dbReference type="Proteomes" id="UP001230188">
    <property type="component" value="Unassembled WGS sequence"/>
</dbReference>
<feature type="region of interest" description="Disordered" evidence="1">
    <location>
        <begin position="1"/>
        <end position="46"/>
    </location>
</feature>
<dbReference type="AlphaFoldDB" id="A0AAD7UCT4"/>
<sequence>MPTPSQRCADGNSHYQPERHANREPNSPSHEQSHHGATHDAVIDPFGEALDFAQRVAYAHPDCTTDLDAHVQSNERPQRAADCEPDAPPQRAAEHVAIQPSNVEPNSSAHGHADARPIVWSHGLPDASTVVSALRDTVKPTVNRAPSRADVDADDAADLVSHITAKRSTDAGPNTSAEPASYAVADGKPYGLADPGSEPNSDGRANSCADILPKPGAHGFANYAANRGANVDSDCCALATPERRADIESIDVTEFGTQHAPHDRTHLGPDGLPEHGADVVAPLGADRGAESISLITPHDTSLDRTDHQTHGDAFRHTNLAALGNADRGRAYDIAFADPDNAAIGSADRRAYDIAFADPDNAAIGSADRRAYDIAFADPDNAAIGSADRRAYDIAFADPDNAAIGSADRRAYDIAFADPDNAAIGSADRRAYDIAFADPDNAAFQRADTGSIAISGAHLDADSHVDSNADAVERPLTRAVRNLVPYPAAFARSVARALGLHALRRLFCLRKPIVRRRDMVLHGDSSPNAVAYTCEPEEYGMLCGYSAYFTCGCKPSALASCYSHCSDQTWALEACRRCQEATVSPRYPRW</sequence>
<dbReference type="EMBL" id="JAQMWT010000390">
    <property type="protein sequence ID" value="KAJ8602094.1"/>
    <property type="molecule type" value="Genomic_DNA"/>
</dbReference>
<feature type="region of interest" description="Disordered" evidence="1">
    <location>
        <begin position="164"/>
        <end position="207"/>
    </location>
</feature>
<protein>
    <submittedName>
        <fullName evidence="2">Uncharacterized protein</fullName>
    </submittedName>
</protein>